<gene>
    <name evidence="1" type="ORF">HY221_02040</name>
</gene>
<dbReference type="EMBL" id="JACQCR010000044">
    <property type="protein sequence ID" value="MBI3631093.1"/>
    <property type="molecule type" value="Genomic_DNA"/>
</dbReference>
<accession>A0A932VRB2</accession>
<sequence length="75" mass="8440">MQDCFWGWLPLERGCYGAPEVIDAACFAFWQLALLLIIPCANGNDTASKHAANCAPFFNSAYFFFELFDCIVCYP</sequence>
<dbReference type="AlphaFoldDB" id="A0A932VRB2"/>
<proteinExistence type="predicted"/>
<dbReference type="Proteomes" id="UP000753196">
    <property type="component" value="Unassembled WGS sequence"/>
</dbReference>
<name>A0A932VRB2_9BACT</name>
<reference evidence="1" key="1">
    <citation type="submission" date="2020-07" db="EMBL/GenBank/DDBJ databases">
        <title>Huge and variable diversity of episymbiotic CPR bacteria and DPANN archaea in groundwater ecosystems.</title>
        <authorList>
            <person name="He C.Y."/>
            <person name="Keren R."/>
            <person name="Whittaker M."/>
            <person name="Farag I.F."/>
            <person name="Doudna J."/>
            <person name="Cate J.H.D."/>
            <person name="Banfield J.F."/>
        </authorList>
    </citation>
    <scope>NUCLEOTIDE SEQUENCE</scope>
    <source>
        <strain evidence="1">NC_groundwater_973_Pr1_S-0.2um_54_13</strain>
    </source>
</reference>
<evidence type="ECO:0000313" key="2">
    <source>
        <dbReference type="Proteomes" id="UP000753196"/>
    </source>
</evidence>
<comment type="caution">
    <text evidence="1">The sequence shown here is derived from an EMBL/GenBank/DDBJ whole genome shotgun (WGS) entry which is preliminary data.</text>
</comment>
<evidence type="ECO:0000313" key="1">
    <source>
        <dbReference type="EMBL" id="MBI3631093.1"/>
    </source>
</evidence>
<protein>
    <submittedName>
        <fullName evidence="1">Uncharacterized protein</fullName>
    </submittedName>
</protein>
<organism evidence="1 2">
    <name type="scientific">Candidatus Sungiibacteriota bacterium</name>
    <dbReference type="NCBI Taxonomy" id="2750080"/>
    <lineage>
        <taxon>Bacteria</taxon>
        <taxon>Candidatus Sungiibacteriota</taxon>
    </lineage>
</organism>